<dbReference type="PANTHER" id="PTHR12302:SF3">
    <property type="entry name" value="SERINE_THREONINE-PROTEIN KINASE 31"/>
    <property type="match status" value="1"/>
</dbReference>
<dbReference type="InterPro" id="IPR002071">
    <property type="entry name" value="Thermonucl_AS"/>
</dbReference>
<keyword evidence="1" id="KW-0540">Nuclease</keyword>
<evidence type="ECO:0000313" key="6">
    <source>
        <dbReference type="EMBL" id="GAT12010.1"/>
    </source>
</evidence>
<dbReference type="Pfam" id="PF00565">
    <property type="entry name" value="SNase"/>
    <property type="match status" value="1"/>
</dbReference>
<dbReference type="EMBL" id="JACKTI010000037">
    <property type="protein sequence ID" value="MCV7024388.1"/>
    <property type="molecule type" value="Genomic_DNA"/>
</dbReference>
<dbReference type="RefSeq" id="WP_005148612.1">
    <property type="nucleotide sequence ID" value="NZ_BCTA01000080.1"/>
</dbReference>
<dbReference type="InterPro" id="IPR016071">
    <property type="entry name" value="Staphylococal_nuclease_OB-fold"/>
</dbReference>
<dbReference type="Proteomes" id="UP000069773">
    <property type="component" value="Unassembled WGS sequence"/>
</dbReference>
<evidence type="ECO:0000313" key="8">
    <source>
        <dbReference type="Proteomes" id="UP000069773"/>
    </source>
</evidence>
<dbReference type="SMART" id="SM00318">
    <property type="entry name" value="SNc"/>
    <property type="match status" value="1"/>
</dbReference>
<evidence type="ECO:0000313" key="7">
    <source>
        <dbReference type="EMBL" id="MCV7024388.1"/>
    </source>
</evidence>
<reference evidence="7" key="2">
    <citation type="submission" date="2020-07" db="EMBL/GenBank/DDBJ databases">
        <authorList>
            <person name="Pettersson B.M.F."/>
            <person name="Behra P.R.K."/>
            <person name="Ramesh M."/>
            <person name="Das S."/>
            <person name="Dasgupta S."/>
            <person name="Kirsebom L.A."/>
        </authorList>
    </citation>
    <scope>NUCLEOTIDE SEQUENCE</scope>
    <source>
        <strain evidence="7">DSM 44203</strain>
    </source>
</reference>
<reference evidence="7" key="3">
    <citation type="journal article" date="2022" name="BMC Genomics">
        <title>Comparative genome analysis of mycobacteria focusing on tRNA and non-coding RNA.</title>
        <authorList>
            <person name="Behra P.R.K."/>
            <person name="Pettersson B.M.F."/>
            <person name="Ramesh M."/>
            <person name="Das S."/>
            <person name="Dasgupta S."/>
            <person name="Kirsebom L.A."/>
        </authorList>
    </citation>
    <scope>NUCLEOTIDE SEQUENCE</scope>
    <source>
        <strain evidence="7">DSM 44203</strain>
    </source>
</reference>
<proteinExistence type="predicted"/>
<keyword evidence="3" id="KW-0378">Hydrolase</keyword>
<dbReference type="PROSITE" id="PS01123">
    <property type="entry name" value="TNASE_1"/>
    <property type="match status" value="1"/>
</dbReference>
<evidence type="ECO:0000313" key="9">
    <source>
        <dbReference type="Proteomes" id="UP001207528"/>
    </source>
</evidence>
<evidence type="ECO:0000256" key="1">
    <source>
        <dbReference type="ARBA" id="ARBA00022722"/>
    </source>
</evidence>
<dbReference type="PROSITE" id="PS01284">
    <property type="entry name" value="TNASE_2"/>
    <property type="match status" value="1"/>
</dbReference>
<dbReference type="Proteomes" id="UP001207528">
    <property type="component" value="Unassembled WGS sequence"/>
</dbReference>
<dbReference type="GO" id="GO:0003676">
    <property type="term" value="F:nucleic acid binding"/>
    <property type="evidence" value="ECO:0007669"/>
    <property type="project" value="InterPro"/>
</dbReference>
<name>A0AAW5SMW9_MYCNV</name>
<evidence type="ECO:0000256" key="3">
    <source>
        <dbReference type="ARBA" id="ARBA00022801"/>
    </source>
</evidence>
<comment type="caution">
    <text evidence="7">The sequence shown here is derived from an EMBL/GenBank/DDBJ whole genome shotgun (WGS) entry which is preliminary data.</text>
</comment>
<feature type="region of interest" description="Disordered" evidence="4">
    <location>
        <begin position="47"/>
        <end position="70"/>
    </location>
</feature>
<accession>A0AAW5SMW9</accession>
<keyword evidence="2" id="KW-0255">Endonuclease</keyword>
<evidence type="ECO:0000259" key="5">
    <source>
        <dbReference type="PROSITE" id="PS50830"/>
    </source>
</evidence>
<dbReference type="Gene3D" id="2.40.50.90">
    <property type="match status" value="1"/>
</dbReference>
<dbReference type="EMBL" id="BCTA01000080">
    <property type="protein sequence ID" value="GAT12010.1"/>
    <property type="molecule type" value="Genomic_DNA"/>
</dbReference>
<dbReference type="AlphaFoldDB" id="A0AAW5SMW9"/>
<reference evidence="6 8" key="1">
    <citation type="journal article" date="2016" name="Genome Announc.">
        <title>Draft Genome Sequences of Five Rapidly Growing Mycobacterium Species, M. thermoresistibile, M. fortuitum subsp. acetamidolyticum, M. canariasense, M. brisbanense, and M. novocastrense.</title>
        <authorList>
            <person name="Katahira K."/>
            <person name="Ogura Y."/>
            <person name="Gotoh Y."/>
            <person name="Hayashi T."/>
        </authorList>
    </citation>
    <scope>NUCLEOTIDE SEQUENCE [LARGE SCALE GENOMIC DNA]</scope>
    <source>
        <strain evidence="6 8">JCM18114</strain>
    </source>
</reference>
<dbReference type="GO" id="GO:0004519">
    <property type="term" value="F:endonuclease activity"/>
    <property type="evidence" value="ECO:0007669"/>
    <property type="project" value="UniProtKB-KW"/>
</dbReference>
<evidence type="ECO:0000256" key="4">
    <source>
        <dbReference type="SAM" id="MobiDB-lite"/>
    </source>
</evidence>
<organism evidence="7 9">
    <name type="scientific">Mycolicibacterium novocastrense</name>
    <name type="common">Mycobacterium novocastrense</name>
    <dbReference type="NCBI Taxonomy" id="59813"/>
    <lineage>
        <taxon>Bacteria</taxon>
        <taxon>Bacillati</taxon>
        <taxon>Actinomycetota</taxon>
        <taxon>Actinomycetes</taxon>
        <taxon>Mycobacteriales</taxon>
        <taxon>Mycobacteriaceae</taxon>
        <taxon>Mycolicibacterium</taxon>
    </lineage>
</organism>
<dbReference type="GO" id="GO:0016787">
    <property type="term" value="F:hydrolase activity"/>
    <property type="evidence" value="ECO:0007669"/>
    <property type="project" value="UniProtKB-KW"/>
</dbReference>
<keyword evidence="8" id="KW-1185">Reference proteome</keyword>
<feature type="domain" description="TNase-like" evidence="5">
    <location>
        <begin position="72"/>
        <end position="200"/>
    </location>
</feature>
<evidence type="ECO:0000256" key="2">
    <source>
        <dbReference type="ARBA" id="ARBA00022759"/>
    </source>
</evidence>
<dbReference type="SUPFAM" id="SSF50199">
    <property type="entry name" value="Staphylococcal nuclease"/>
    <property type="match status" value="1"/>
</dbReference>
<dbReference type="PROSITE" id="PS50830">
    <property type="entry name" value="TNASE_3"/>
    <property type="match status" value="1"/>
</dbReference>
<gene>
    <name evidence="7" type="ORF">H7I77_13685</name>
    <name evidence="6" type="ORF">RMCN_5143</name>
</gene>
<dbReference type="PANTHER" id="PTHR12302">
    <property type="entry name" value="EBNA2 BINDING PROTEIN P100"/>
    <property type="match status" value="1"/>
</dbReference>
<dbReference type="InterPro" id="IPR035437">
    <property type="entry name" value="SNase_OB-fold_sf"/>
</dbReference>
<protein>
    <submittedName>
        <fullName evidence="6 7">Nuclease</fullName>
    </submittedName>
</protein>
<sequence length="207" mass="22527">MDMPSSGAPSYTAGPRIAPRNPRRHVRVLAGLVGAVLLAGCQVPSVAGQSPPDGTDYPVQPPADTLTGPAPVSRVVDGDTLWVKTDDGDTKVRLIGIDTPELVDPRTPVQCFAQEASDFTKSALTGQLVYLEDDPSQDSTDRYGRRLAYVWTLDGRLINLDLIAEGYANEYTYSTPYRYQRQFRAAEAAAAEQDRGLWNPKTCAAQR</sequence>